<dbReference type="Gene3D" id="2.170.130.10">
    <property type="entry name" value="TonB-dependent receptor, plug domain"/>
    <property type="match status" value="1"/>
</dbReference>
<keyword evidence="4 8" id="KW-0812">Transmembrane</keyword>
<evidence type="ECO:0000313" key="14">
    <source>
        <dbReference type="EMBL" id="SOU42435.1"/>
    </source>
</evidence>
<protein>
    <submittedName>
        <fullName evidence="13">Iron complex outermembrane recepter protein</fullName>
    </submittedName>
    <submittedName>
        <fullName evidence="14">Ligand-gated channel</fullName>
    </submittedName>
</protein>
<proteinExistence type="inferred from homology"/>
<dbReference type="Gene3D" id="2.40.170.20">
    <property type="entry name" value="TonB-dependent receptor, beta-barrel domain"/>
    <property type="match status" value="1"/>
</dbReference>
<evidence type="ECO:0000256" key="1">
    <source>
        <dbReference type="ARBA" id="ARBA00004571"/>
    </source>
</evidence>
<keyword evidence="16" id="KW-1185">Reference proteome</keyword>
<dbReference type="InterPro" id="IPR000531">
    <property type="entry name" value="Beta-barrel_TonB"/>
</dbReference>
<gene>
    <name evidence="14" type="ORF">PCAR9_A31646</name>
    <name evidence="13" type="ORF">PCARR_a3630</name>
</gene>
<accession>A0A2K4XDQ6</accession>
<reference evidence="13 16" key="1">
    <citation type="submission" date="2015-06" db="EMBL/GenBank/DDBJ databases">
        <title>Genome sequence of Pseudoalteromonas carrageenovora.</title>
        <authorList>
            <person name="Xie B.-B."/>
            <person name="Rong J.-C."/>
            <person name="Qin Q.-L."/>
            <person name="Zhang Y.-Z."/>
        </authorList>
    </citation>
    <scope>NUCLEOTIDE SEQUENCE [LARGE SCALE GENOMIC DNA]</scope>
    <source>
        <strain evidence="13 16">IAM 12662</strain>
    </source>
</reference>
<evidence type="ECO:0000256" key="9">
    <source>
        <dbReference type="RuleBase" id="RU003357"/>
    </source>
</evidence>
<evidence type="ECO:0000256" key="7">
    <source>
        <dbReference type="ARBA" id="ARBA00023237"/>
    </source>
</evidence>
<comment type="subcellular location">
    <subcellularLocation>
        <location evidence="1 8">Cell outer membrane</location>
        <topology evidence="1 8">Multi-pass membrane protein</topology>
    </subcellularLocation>
</comment>
<organism evidence="14 15">
    <name type="scientific">Pseudoalteromonas carrageenovora IAM 12662</name>
    <dbReference type="NCBI Taxonomy" id="1314868"/>
    <lineage>
        <taxon>Bacteria</taxon>
        <taxon>Pseudomonadati</taxon>
        <taxon>Pseudomonadota</taxon>
        <taxon>Gammaproteobacteria</taxon>
        <taxon>Alteromonadales</taxon>
        <taxon>Pseudoalteromonadaceae</taxon>
        <taxon>Pseudoalteromonas</taxon>
    </lineage>
</organism>
<evidence type="ECO:0000256" key="5">
    <source>
        <dbReference type="ARBA" id="ARBA00023077"/>
    </source>
</evidence>
<keyword evidence="5 9" id="KW-0798">TonB box</keyword>
<evidence type="ECO:0000313" key="15">
    <source>
        <dbReference type="Proteomes" id="UP000238288"/>
    </source>
</evidence>
<dbReference type="GO" id="GO:0009279">
    <property type="term" value="C:cell outer membrane"/>
    <property type="evidence" value="ECO:0007669"/>
    <property type="project" value="UniProtKB-SubCell"/>
</dbReference>
<dbReference type="EMBL" id="AQGW01000019">
    <property type="protein sequence ID" value="MBE0382794.1"/>
    <property type="molecule type" value="Genomic_DNA"/>
</dbReference>
<dbReference type="CDD" id="cd01347">
    <property type="entry name" value="ligand_gated_channel"/>
    <property type="match status" value="1"/>
</dbReference>
<keyword evidence="6 8" id="KW-0472">Membrane</keyword>
<dbReference type="PANTHER" id="PTHR47234:SF3">
    <property type="entry name" value="SECRETIN_TONB SHORT N-TERMINAL DOMAIN-CONTAINING PROTEIN"/>
    <property type="match status" value="1"/>
</dbReference>
<keyword evidence="7 8" id="KW-0998">Cell outer membrane</keyword>
<dbReference type="InterPro" id="IPR012910">
    <property type="entry name" value="Plug_dom"/>
</dbReference>
<dbReference type="Pfam" id="PF00593">
    <property type="entry name" value="TonB_dep_Rec_b-barrel"/>
    <property type="match status" value="1"/>
</dbReference>
<dbReference type="InterPro" id="IPR036942">
    <property type="entry name" value="Beta-barrel_TonB_sf"/>
</dbReference>
<evidence type="ECO:0000256" key="4">
    <source>
        <dbReference type="ARBA" id="ARBA00022692"/>
    </source>
</evidence>
<dbReference type="AlphaFoldDB" id="A0A2K4XDQ6"/>
<feature type="domain" description="TonB-dependent receptor plug" evidence="12">
    <location>
        <begin position="56"/>
        <end position="176"/>
    </location>
</feature>
<evidence type="ECO:0000259" key="12">
    <source>
        <dbReference type="Pfam" id="PF07715"/>
    </source>
</evidence>
<keyword evidence="3 8" id="KW-1134">Transmembrane beta strand</keyword>
<feature type="domain" description="TonB-dependent receptor-like beta-barrel" evidence="11">
    <location>
        <begin position="310"/>
        <end position="798"/>
    </location>
</feature>
<evidence type="ECO:0000256" key="8">
    <source>
        <dbReference type="PROSITE-ProRule" id="PRU01360"/>
    </source>
</evidence>
<evidence type="ECO:0000256" key="2">
    <source>
        <dbReference type="ARBA" id="ARBA00022448"/>
    </source>
</evidence>
<evidence type="ECO:0000313" key="13">
    <source>
        <dbReference type="EMBL" id="MBE0382794.1"/>
    </source>
</evidence>
<feature type="chain" id="PRO_5014421470" evidence="10">
    <location>
        <begin position="30"/>
        <end position="844"/>
    </location>
</feature>
<dbReference type="PANTHER" id="PTHR47234">
    <property type="match status" value="1"/>
</dbReference>
<evidence type="ECO:0000256" key="6">
    <source>
        <dbReference type="ARBA" id="ARBA00023136"/>
    </source>
</evidence>
<dbReference type="InterPro" id="IPR037066">
    <property type="entry name" value="Plug_dom_sf"/>
</dbReference>
<keyword evidence="10" id="KW-0732">Signal</keyword>
<comment type="similarity">
    <text evidence="8 9">Belongs to the TonB-dependent receptor family.</text>
</comment>
<dbReference type="PROSITE" id="PS52016">
    <property type="entry name" value="TONB_DEPENDENT_REC_3"/>
    <property type="match status" value="1"/>
</dbReference>
<keyword evidence="2 8" id="KW-0813">Transport</keyword>
<name>A0A2K4XDQ6_PSEVC</name>
<dbReference type="RefSeq" id="WP_373864948.1">
    <property type="nucleotide sequence ID" value="NZ_AQGW01000019.1"/>
</dbReference>
<dbReference type="Proteomes" id="UP000615003">
    <property type="component" value="Unassembled WGS sequence"/>
</dbReference>
<reference evidence="14 15" key="2">
    <citation type="submission" date="2017-11" db="EMBL/GenBank/DDBJ databases">
        <authorList>
            <person name="Han C.G."/>
        </authorList>
    </citation>
    <scope>NUCLEOTIDE SEQUENCE [LARGE SCALE GENOMIC DNA]</scope>
    <source>
        <strain evidence="15">ATCC 43555</strain>
        <strain evidence="14">ATCC43555</strain>
    </source>
</reference>
<dbReference type="InterPro" id="IPR039426">
    <property type="entry name" value="TonB-dep_rcpt-like"/>
</dbReference>
<evidence type="ECO:0000256" key="3">
    <source>
        <dbReference type="ARBA" id="ARBA00022452"/>
    </source>
</evidence>
<dbReference type="SUPFAM" id="SSF56935">
    <property type="entry name" value="Porins"/>
    <property type="match status" value="1"/>
</dbReference>
<dbReference type="Pfam" id="PF07715">
    <property type="entry name" value="Plug"/>
    <property type="match status" value="1"/>
</dbReference>
<sequence>MLKQLSAKKVALSLAVTSALSASYSPAFAAEQDTQAQESIEVISVTGTRRSLRSIAESTVPVDIITSGDMQSTGQLEISQILANQVPSFNYPSATMGDGTDHAKPAVLRGLAPDHTLVLINGKRRHAGALLNLAGVVGRGSTAVDLNMIPTSAIKRVEVLRDGAAAQYGSDAIAGVINIVLKDASEGGSVSVTYGEYDTQMAGVSQLESTYADANGNLAFNTGADREVNDGATRTISANSGFELLDNGFVNVSIEYRDNDSTQRSGFDPREQYDRLEDGSLDPREFTIDRYNHRFGKADLEDYALFYNMGYDFDNGYNLYSFGSYSKREGNSGGFYRRAKDSRNVLEVYPDGFLPQIETDVQDYSFALGLKGETGEWTWDVSTNYGRNDFGFGVVNSINTSLGADSPTEFDNGALVYDQFLVNATANTVLDFGLPDDVFFTVGTEYRHESYKIEQGEEASYITALDSDGNPIAAGGAQVLAGFGPESVTDESRHNVAVFVEFDTYLTENWNLVLAGRYEDYSDFGDTFTSKLASRYSINENLSLRGAISTGFRAPSLAQSSYRQISTVLENNEPFEVGLFPTDSAAAQALGAQPLDAEESVNVTAGFMYTQGSFSLTVDAYRIDIDDRIVLSENLEGDAVVEILQNAGELNTESVRYFTNAIDSRTQGVDIVATYNLDLSDLGDLRLNVAANFNDTEVTHVNDNPSELNSLGDDYVVFARREVGRFEEGTPDSKWNLSAVWNFNEWQTTLRATRYGEVADISTTADRDEYIDPKWITDLEVAYRPDEYWKFAVGANNLFDQYPQATVDNIGYSDFGQIFPYTPYAPYGLDGRFLYGNITYNFNN</sequence>
<dbReference type="EMBL" id="LT965928">
    <property type="protein sequence ID" value="SOU42435.1"/>
    <property type="molecule type" value="Genomic_DNA"/>
</dbReference>
<dbReference type="GeneID" id="93665139"/>
<evidence type="ECO:0000259" key="11">
    <source>
        <dbReference type="Pfam" id="PF00593"/>
    </source>
</evidence>
<dbReference type="Proteomes" id="UP000238288">
    <property type="component" value="Chromosome PCAR9a"/>
</dbReference>
<feature type="signal peptide" evidence="10">
    <location>
        <begin position="1"/>
        <end position="29"/>
    </location>
</feature>
<evidence type="ECO:0000313" key="16">
    <source>
        <dbReference type="Proteomes" id="UP000615003"/>
    </source>
</evidence>
<evidence type="ECO:0000256" key="10">
    <source>
        <dbReference type="SAM" id="SignalP"/>
    </source>
</evidence>